<keyword evidence="5" id="KW-0961">Cell wall biogenesis/degradation</keyword>
<evidence type="ECO:0000256" key="1">
    <source>
        <dbReference type="ARBA" id="ARBA00001561"/>
    </source>
</evidence>
<keyword evidence="8" id="KW-1185">Reference proteome</keyword>
<gene>
    <name evidence="7" type="ORF">GGQ63_002060</name>
</gene>
<comment type="catalytic activity">
    <reaction evidence="1">
        <text>Hydrolyzes the link between N-acetylmuramoyl residues and L-amino acid residues in certain cell-wall glycopeptides.</text>
        <dbReference type="EC" id="3.5.1.28"/>
    </reaction>
</comment>
<dbReference type="EC" id="3.5.1.28" evidence="3"/>
<evidence type="ECO:0000256" key="5">
    <source>
        <dbReference type="ARBA" id="ARBA00023316"/>
    </source>
</evidence>
<dbReference type="PANTHER" id="PTHR30417">
    <property type="entry name" value="N-ACETYLMURAMOYL-L-ALANINE AMIDASE AMID"/>
    <property type="match status" value="1"/>
</dbReference>
<keyword evidence="4 7" id="KW-0378">Hydrolase</keyword>
<dbReference type="SMART" id="SM00644">
    <property type="entry name" value="Ami_2"/>
    <property type="match status" value="1"/>
</dbReference>
<dbReference type="SUPFAM" id="SSF55846">
    <property type="entry name" value="N-acetylmuramoyl-L-alanine amidase-like"/>
    <property type="match status" value="1"/>
</dbReference>
<evidence type="ECO:0000256" key="4">
    <source>
        <dbReference type="ARBA" id="ARBA00022801"/>
    </source>
</evidence>
<dbReference type="GO" id="GO:0008745">
    <property type="term" value="F:N-acetylmuramoyl-L-alanine amidase activity"/>
    <property type="evidence" value="ECO:0007669"/>
    <property type="project" value="UniProtKB-EC"/>
</dbReference>
<organism evidence="7 8">
    <name type="scientific">Prosthecomicrobium pneumaticum</name>
    <dbReference type="NCBI Taxonomy" id="81895"/>
    <lineage>
        <taxon>Bacteria</taxon>
        <taxon>Pseudomonadati</taxon>
        <taxon>Pseudomonadota</taxon>
        <taxon>Alphaproteobacteria</taxon>
        <taxon>Hyphomicrobiales</taxon>
        <taxon>Kaistiaceae</taxon>
        <taxon>Prosthecomicrobium</taxon>
    </lineage>
</organism>
<name>A0A7W9L1V2_9HYPH</name>
<sequence length="243" mass="26243">MIAIVRRPSPNHNERPAGKPVDLLILHYTDMASAEAAIAWLAAPESKVSCHYVVAEDGVVTQMVEEDRRAWHAGVSSWKGEADVNGRSIGIEIANRGHDHGYPDFPDVQVEAVAALARDICARHGIPAERVLAHSDVAPQRKRDPGEKFPWGRLAAAGVGHFVPPEPISGGRFLAPGEAGEPVAALQAMLGYYGYGLEITGVYDPATEAVVTAFQRHFRPERVDGIADRSTLATLHRLARALV</sequence>
<protein>
    <recommendedName>
        <fullName evidence="3">N-acetylmuramoyl-L-alanine amidase</fullName>
        <ecNumber evidence="3">3.5.1.28</ecNumber>
    </recommendedName>
</protein>
<dbReference type="Proteomes" id="UP000523821">
    <property type="component" value="Unassembled WGS sequence"/>
</dbReference>
<dbReference type="Gene3D" id="1.10.101.10">
    <property type="entry name" value="PGBD-like superfamily/PGBD"/>
    <property type="match status" value="1"/>
</dbReference>
<dbReference type="InterPro" id="IPR036366">
    <property type="entry name" value="PGBDSf"/>
</dbReference>
<comment type="similarity">
    <text evidence="2">Belongs to the N-acetylmuramoyl-L-alanine amidase 2 family.</text>
</comment>
<dbReference type="GO" id="GO:0009254">
    <property type="term" value="P:peptidoglycan turnover"/>
    <property type="evidence" value="ECO:0007669"/>
    <property type="project" value="TreeGrafter"/>
</dbReference>
<dbReference type="AlphaFoldDB" id="A0A7W9L1V2"/>
<dbReference type="GO" id="GO:0009253">
    <property type="term" value="P:peptidoglycan catabolic process"/>
    <property type="evidence" value="ECO:0007669"/>
    <property type="project" value="InterPro"/>
</dbReference>
<dbReference type="GO" id="GO:0071555">
    <property type="term" value="P:cell wall organization"/>
    <property type="evidence" value="ECO:0007669"/>
    <property type="project" value="UniProtKB-KW"/>
</dbReference>
<dbReference type="InterPro" id="IPR002477">
    <property type="entry name" value="Peptidoglycan-bd-like"/>
</dbReference>
<evidence type="ECO:0000256" key="3">
    <source>
        <dbReference type="ARBA" id="ARBA00011901"/>
    </source>
</evidence>
<reference evidence="7 8" key="1">
    <citation type="submission" date="2020-08" db="EMBL/GenBank/DDBJ databases">
        <title>Genomic Encyclopedia of Type Strains, Phase IV (KMG-IV): sequencing the most valuable type-strain genomes for metagenomic binning, comparative biology and taxonomic classification.</title>
        <authorList>
            <person name="Goeker M."/>
        </authorList>
    </citation>
    <scope>NUCLEOTIDE SEQUENCE [LARGE SCALE GENOMIC DNA]</scope>
    <source>
        <strain evidence="7 8">DSM 16268</strain>
    </source>
</reference>
<dbReference type="InterPro" id="IPR036505">
    <property type="entry name" value="Amidase/PGRP_sf"/>
</dbReference>
<dbReference type="PANTHER" id="PTHR30417:SF1">
    <property type="entry name" value="N-ACETYLMURAMOYL-L-ALANINE AMIDASE AMID"/>
    <property type="match status" value="1"/>
</dbReference>
<comment type="caution">
    <text evidence="7">The sequence shown here is derived from an EMBL/GenBank/DDBJ whole genome shotgun (WGS) entry which is preliminary data.</text>
</comment>
<dbReference type="EMBL" id="JACHOO010000003">
    <property type="protein sequence ID" value="MBB5753006.1"/>
    <property type="molecule type" value="Genomic_DNA"/>
</dbReference>
<accession>A0A7W9L1V2</accession>
<evidence type="ECO:0000313" key="8">
    <source>
        <dbReference type="Proteomes" id="UP000523821"/>
    </source>
</evidence>
<dbReference type="GO" id="GO:0019867">
    <property type="term" value="C:outer membrane"/>
    <property type="evidence" value="ECO:0007669"/>
    <property type="project" value="TreeGrafter"/>
</dbReference>
<evidence type="ECO:0000259" key="6">
    <source>
        <dbReference type="SMART" id="SM00644"/>
    </source>
</evidence>
<dbReference type="InterPro" id="IPR036365">
    <property type="entry name" value="PGBD-like_sf"/>
</dbReference>
<dbReference type="InterPro" id="IPR002502">
    <property type="entry name" value="Amidase_domain"/>
</dbReference>
<evidence type="ECO:0000256" key="2">
    <source>
        <dbReference type="ARBA" id="ARBA00007553"/>
    </source>
</evidence>
<feature type="domain" description="N-acetylmuramoyl-L-alanine amidase" evidence="6">
    <location>
        <begin position="9"/>
        <end position="146"/>
    </location>
</feature>
<dbReference type="InterPro" id="IPR051206">
    <property type="entry name" value="NAMLAA_amidase_2"/>
</dbReference>
<dbReference type="RefSeq" id="WP_246429700.1">
    <property type="nucleotide sequence ID" value="NZ_JACHOO010000003.1"/>
</dbReference>
<dbReference type="Pfam" id="PF01471">
    <property type="entry name" value="PG_binding_1"/>
    <property type="match status" value="1"/>
</dbReference>
<proteinExistence type="inferred from homology"/>
<dbReference type="CDD" id="cd06583">
    <property type="entry name" value="PGRP"/>
    <property type="match status" value="1"/>
</dbReference>
<evidence type="ECO:0000313" key="7">
    <source>
        <dbReference type="EMBL" id="MBB5753006.1"/>
    </source>
</evidence>
<dbReference type="SUPFAM" id="SSF47090">
    <property type="entry name" value="PGBD-like"/>
    <property type="match status" value="1"/>
</dbReference>
<dbReference type="Pfam" id="PF01510">
    <property type="entry name" value="Amidase_2"/>
    <property type="match status" value="1"/>
</dbReference>
<dbReference type="Gene3D" id="3.40.80.10">
    <property type="entry name" value="Peptidoglycan recognition protein-like"/>
    <property type="match status" value="1"/>
</dbReference>